<dbReference type="OrthoDB" id="6577511at2"/>
<organism evidence="1 2">
    <name type="scientific">Cedecea lapagei</name>
    <dbReference type="NCBI Taxonomy" id="158823"/>
    <lineage>
        <taxon>Bacteria</taxon>
        <taxon>Pseudomonadati</taxon>
        <taxon>Pseudomonadota</taxon>
        <taxon>Gammaproteobacteria</taxon>
        <taxon>Enterobacterales</taxon>
        <taxon>Enterobacteriaceae</taxon>
        <taxon>Cedecea</taxon>
    </lineage>
</organism>
<dbReference type="RefSeq" id="WP_126356412.1">
    <property type="nucleotide sequence ID" value="NZ_LR134201.1"/>
</dbReference>
<dbReference type="KEGG" id="clap:NCTC11466_02437"/>
<sequence>MANGDSNTSTKMEIKGNQKIIAGSVADLLKIPLSTRQDLFQVLDICQCYADELIETDDHAEYMALCGRLLAGLNVLKAVLKLPLPAHLIEQLTVKERRKGAERGLPQTESDLACDYCAALTVVLLNQQVSQRQQVHIAGLLFEMLDMLAEDLKAPRFMRTAKGLAMLGGETVPCIH</sequence>
<name>A0A3S4IEF1_9ENTR</name>
<dbReference type="AlphaFoldDB" id="A0A3S4IEF1"/>
<evidence type="ECO:0000313" key="1">
    <source>
        <dbReference type="EMBL" id="VEB97983.1"/>
    </source>
</evidence>
<protein>
    <submittedName>
        <fullName evidence="1">Uncharacterized protein</fullName>
    </submittedName>
</protein>
<proteinExistence type="predicted"/>
<accession>A0A3S4IEF1</accession>
<keyword evidence="2" id="KW-1185">Reference proteome</keyword>
<dbReference type="Proteomes" id="UP000274122">
    <property type="component" value="Chromosome"/>
</dbReference>
<evidence type="ECO:0000313" key="2">
    <source>
        <dbReference type="Proteomes" id="UP000274122"/>
    </source>
</evidence>
<reference evidence="1 2" key="1">
    <citation type="submission" date="2018-12" db="EMBL/GenBank/DDBJ databases">
        <authorList>
            <consortium name="Pathogen Informatics"/>
        </authorList>
    </citation>
    <scope>NUCLEOTIDE SEQUENCE [LARGE SCALE GENOMIC DNA]</scope>
    <source>
        <strain evidence="1 2">NCTC11466</strain>
    </source>
</reference>
<dbReference type="EMBL" id="LR134201">
    <property type="protein sequence ID" value="VEB97983.1"/>
    <property type="molecule type" value="Genomic_DNA"/>
</dbReference>
<gene>
    <name evidence="1" type="ORF">NCTC11466_02437</name>
</gene>